<dbReference type="InterPro" id="IPR036291">
    <property type="entry name" value="NAD(P)-bd_dom_sf"/>
</dbReference>
<keyword evidence="5" id="KW-0732">Signal</keyword>
<evidence type="ECO:0000256" key="4">
    <source>
        <dbReference type="RuleBase" id="RU000363"/>
    </source>
</evidence>
<feature type="chain" id="PRO_5045279612" evidence="5">
    <location>
        <begin position="26"/>
        <end position="308"/>
    </location>
</feature>
<dbReference type="Gene3D" id="3.40.50.720">
    <property type="entry name" value="NAD(P)-binding Rossmann-like Domain"/>
    <property type="match status" value="1"/>
</dbReference>
<dbReference type="Pfam" id="PF00106">
    <property type="entry name" value="adh_short"/>
    <property type="match status" value="1"/>
</dbReference>
<dbReference type="SMART" id="SM00822">
    <property type="entry name" value="PKS_KR"/>
    <property type="match status" value="1"/>
</dbReference>
<keyword evidence="8" id="KW-1185">Reference proteome</keyword>
<dbReference type="PROSITE" id="PS00061">
    <property type="entry name" value="ADH_SHORT"/>
    <property type="match status" value="1"/>
</dbReference>
<dbReference type="PANTHER" id="PTHR44196:SF1">
    <property type="entry name" value="DEHYDROGENASE_REDUCTASE SDR FAMILY MEMBER 7B"/>
    <property type="match status" value="1"/>
</dbReference>
<organism evidence="7 8">
    <name type="scientific">Paratrimastix pyriformis</name>
    <dbReference type="NCBI Taxonomy" id="342808"/>
    <lineage>
        <taxon>Eukaryota</taxon>
        <taxon>Metamonada</taxon>
        <taxon>Preaxostyla</taxon>
        <taxon>Paratrimastigidae</taxon>
        <taxon>Paratrimastix</taxon>
    </lineage>
</organism>
<dbReference type="PRINTS" id="PR00080">
    <property type="entry name" value="SDRFAMILY"/>
</dbReference>
<name>A0ABQ8UXV2_9EUKA</name>
<protein>
    <submittedName>
        <fullName evidence="7">Short chain dehydrogenase</fullName>
    </submittedName>
</protein>
<dbReference type="InterPro" id="IPR057326">
    <property type="entry name" value="KR_dom"/>
</dbReference>
<gene>
    <name evidence="7" type="ORF">PAPYR_1400</name>
</gene>
<dbReference type="SUPFAM" id="SSF51735">
    <property type="entry name" value="NAD(P)-binding Rossmann-fold domains"/>
    <property type="match status" value="1"/>
</dbReference>
<comment type="similarity">
    <text evidence="1 4">Belongs to the short-chain dehydrogenases/reductases (SDR) family.</text>
</comment>
<evidence type="ECO:0000256" key="2">
    <source>
        <dbReference type="ARBA" id="ARBA00023002"/>
    </source>
</evidence>
<dbReference type="Proteomes" id="UP001141327">
    <property type="component" value="Unassembled WGS sequence"/>
</dbReference>
<keyword evidence="2" id="KW-0560">Oxidoreductase</keyword>
<evidence type="ECO:0000256" key="5">
    <source>
        <dbReference type="SAM" id="SignalP"/>
    </source>
</evidence>
<accession>A0ABQ8UXV2</accession>
<feature type="domain" description="Ketoreductase" evidence="6">
    <location>
        <begin position="35"/>
        <end position="223"/>
    </location>
</feature>
<evidence type="ECO:0000313" key="8">
    <source>
        <dbReference type="Proteomes" id="UP001141327"/>
    </source>
</evidence>
<evidence type="ECO:0000256" key="1">
    <source>
        <dbReference type="ARBA" id="ARBA00006484"/>
    </source>
</evidence>
<feature type="signal peptide" evidence="5">
    <location>
        <begin position="1"/>
        <end position="25"/>
    </location>
</feature>
<proteinExistence type="inferred from homology"/>
<dbReference type="InterPro" id="IPR002347">
    <property type="entry name" value="SDR_fam"/>
</dbReference>
<comment type="caution">
    <text evidence="7">The sequence shown here is derived from an EMBL/GenBank/DDBJ whole genome shotgun (WGS) entry which is preliminary data.</text>
</comment>
<evidence type="ECO:0000313" key="7">
    <source>
        <dbReference type="EMBL" id="KAJ4462214.1"/>
    </source>
</evidence>
<dbReference type="EMBL" id="JAPMOS010000004">
    <property type="protein sequence ID" value="KAJ4462214.1"/>
    <property type="molecule type" value="Genomic_DNA"/>
</dbReference>
<reference evidence="7" key="1">
    <citation type="journal article" date="2022" name="bioRxiv">
        <title>Genomics of Preaxostyla Flagellates Illuminates Evolutionary Transitions and the Path Towards Mitochondrial Loss.</title>
        <authorList>
            <person name="Novak L.V.F."/>
            <person name="Treitli S.C."/>
            <person name="Pyrih J."/>
            <person name="Halakuc P."/>
            <person name="Pipaliya S.V."/>
            <person name="Vacek V."/>
            <person name="Brzon O."/>
            <person name="Soukal P."/>
            <person name="Eme L."/>
            <person name="Dacks J.B."/>
            <person name="Karnkowska A."/>
            <person name="Elias M."/>
            <person name="Hampl V."/>
        </authorList>
    </citation>
    <scope>NUCLEOTIDE SEQUENCE</scope>
    <source>
        <strain evidence="7">RCP-MX</strain>
    </source>
</reference>
<dbReference type="PRINTS" id="PR00081">
    <property type="entry name" value="GDHRDH"/>
</dbReference>
<evidence type="ECO:0000259" key="6">
    <source>
        <dbReference type="SMART" id="SM00822"/>
    </source>
</evidence>
<dbReference type="PANTHER" id="PTHR44196">
    <property type="entry name" value="DEHYDROGENASE/REDUCTASE SDR FAMILY MEMBER 7B"/>
    <property type="match status" value="1"/>
</dbReference>
<dbReference type="InterPro" id="IPR020904">
    <property type="entry name" value="Sc_DH/Rdtase_CS"/>
</dbReference>
<evidence type="ECO:0000256" key="3">
    <source>
        <dbReference type="ARBA" id="ARBA00037096"/>
    </source>
</evidence>
<comment type="function">
    <text evidence="3">Putative oxidoreductase.</text>
</comment>
<sequence length="308" mass="33646">MAPACAACWLGAAIILFTLWKIAKRCGSPKWNPTSSVVITGASSGIGSELAKLYSKRGARLLLTGRNSERLEAVAAECAKVANALTEIHTCRGDLTEPIDRKELAEQARKYFGAVDMLILNAGISMDNLFSDTAGDMALFRSLMETNFFACVGCAKEFEQLLKAHRGSKIVVVSSMSGLLPVYRRTGYSASKHAVHGFFDSLRLEWSPWDIKVTIACPGFVDTPIRETAVREGRAVELRSPEKHLVSAASCARDIALAVDQNQVHAIFSLRDRLAGWCFLLPGLGSVVRWGIARKFRAQIESDLKGRL</sequence>